<feature type="transmembrane region" description="Helical" evidence="7">
    <location>
        <begin position="72"/>
        <end position="93"/>
    </location>
</feature>
<evidence type="ECO:0000259" key="8">
    <source>
        <dbReference type="PROSITE" id="PS50928"/>
    </source>
</evidence>
<dbReference type="Proteomes" id="UP001549104">
    <property type="component" value="Unassembled WGS sequence"/>
</dbReference>
<accession>A0ABV2K6L1</accession>
<evidence type="ECO:0000256" key="7">
    <source>
        <dbReference type="RuleBase" id="RU363032"/>
    </source>
</evidence>
<protein>
    <submittedName>
        <fullName evidence="9">Cellobiose transport system permease protein</fullName>
    </submittedName>
</protein>
<feature type="domain" description="ABC transmembrane type-1" evidence="8">
    <location>
        <begin position="68"/>
        <end position="258"/>
    </location>
</feature>
<dbReference type="EMBL" id="JBEPME010000002">
    <property type="protein sequence ID" value="MET3656728.1"/>
    <property type="molecule type" value="Genomic_DNA"/>
</dbReference>
<sequence>MTKMKKIVLHASLTLGVIISIFPFYWLIVMATNDSSASFKFPPVWTFGDQLFVNIQKVFAEVDFLKSIANTILVSTISTVLVLFFSSLAGFVFAKFDFPGKNKLFVFTLATMMIPAQLSLIPMFIMMQQFGWIDSYKALIIPGLVSAFGIFWVKQYAEGAIHDDLLNAARIDGCGIFRMYWSIALPVLRPALAFLGIFTFMGVWNDYLWPLIVLNDPSKYTLMVALANLKGLHQTDVAAVMTGTLLGTLPLIILFLIVSRQFISDIAAGAVKD</sequence>
<keyword evidence="10" id="KW-1185">Reference proteome</keyword>
<comment type="caution">
    <text evidence="9">The sequence shown here is derived from an EMBL/GenBank/DDBJ whole genome shotgun (WGS) entry which is preliminary data.</text>
</comment>
<evidence type="ECO:0000256" key="5">
    <source>
        <dbReference type="ARBA" id="ARBA00022989"/>
    </source>
</evidence>
<feature type="transmembrane region" description="Helical" evidence="7">
    <location>
        <begin position="237"/>
        <end position="258"/>
    </location>
</feature>
<evidence type="ECO:0000256" key="4">
    <source>
        <dbReference type="ARBA" id="ARBA00022692"/>
    </source>
</evidence>
<organism evidence="9 10">
    <name type="scientific">Sporosarcina psychrophila</name>
    <name type="common">Bacillus psychrophilus</name>
    <dbReference type="NCBI Taxonomy" id="1476"/>
    <lineage>
        <taxon>Bacteria</taxon>
        <taxon>Bacillati</taxon>
        <taxon>Bacillota</taxon>
        <taxon>Bacilli</taxon>
        <taxon>Bacillales</taxon>
        <taxon>Caryophanaceae</taxon>
        <taxon>Sporosarcina</taxon>
    </lineage>
</organism>
<feature type="transmembrane region" description="Helical" evidence="7">
    <location>
        <begin position="105"/>
        <end position="127"/>
    </location>
</feature>
<evidence type="ECO:0000313" key="10">
    <source>
        <dbReference type="Proteomes" id="UP001549104"/>
    </source>
</evidence>
<reference evidence="9 10" key="1">
    <citation type="submission" date="2024-06" db="EMBL/GenBank/DDBJ databases">
        <title>Sorghum-associated microbial communities from plants grown in Nebraska, USA.</title>
        <authorList>
            <person name="Schachtman D."/>
        </authorList>
    </citation>
    <scope>NUCLEOTIDE SEQUENCE [LARGE SCALE GENOMIC DNA]</scope>
    <source>
        <strain evidence="9 10">1288</strain>
    </source>
</reference>
<comment type="subcellular location">
    <subcellularLocation>
        <location evidence="1 7">Cell membrane</location>
        <topology evidence="1 7">Multi-pass membrane protein</topology>
    </subcellularLocation>
</comment>
<evidence type="ECO:0000313" key="9">
    <source>
        <dbReference type="EMBL" id="MET3656728.1"/>
    </source>
</evidence>
<evidence type="ECO:0000256" key="1">
    <source>
        <dbReference type="ARBA" id="ARBA00004651"/>
    </source>
</evidence>
<comment type="similarity">
    <text evidence="7">Belongs to the binding-protein-dependent transport system permease family.</text>
</comment>
<gene>
    <name evidence="9" type="ORF">ABIC55_001815</name>
</gene>
<keyword evidence="3" id="KW-1003">Cell membrane</keyword>
<dbReference type="CDD" id="cd06261">
    <property type="entry name" value="TM_PBP2"/>
    <property type="match status" value="1"/>
</dbReference>
<keyword evidence="4 7" id="KW-0812">Transmembrane</keyword>
<keyword evidence="2 7" id="KW-0813">Transport</keyword>
<dbReference type="InterPro" id="IPR035906">
    <property type="entry name" value="MetI-like_sf"/>
</dbReference>
<keyword evidence="5 7" id="KW-1133">Transmembrane helix</keyword>
<keyword evidence="6 7" id="KW-0472">Membrane</keyword>
<dbReference type="SUPFAM" id="SSF161098">
    <property type="entry name" value="MetI-like"/>
    <property type="match status" value="1"/>
</dbReference>
<dbReference type="Pfam" id="PF00528">
    <property type="entry name" value="BPD_transp_1"/>
    <property type="match status" value="1"/>
</dbReference>
<dbReference type="PANTHER" id="PTHR43744">
    <property type="entry name" value="ABC TRANSPORTER PERMEASE PROTEIN MG189-RELATED-RELATED"/>
    <property type="match status" value="1"/>
</dbReference>
<evidence type="ECO:0000256" key="2">
    <source>
        <dbReference type="ARBA" id="ARBA00022448"/>
    </source>
</evidence>
<dbReference type="PANTHER" id="PTHR43744:SF12">
    <property type="entry name" value="ABC TRANSPORTER PERMEASE PROTEIN MG189-RELATED"/>
    <property type="match status" value="1"/>
</dbReference>
<feature type="transmembrane region" description="Helical" evidence="7">
    <location>
        <begin position="139"/>
        <end position="157"/>
    </location>
</feature>
<feature type="transmembrane region" description="Helical" evidence="7">
    <location>
        <begin position="178"/>
        <end position="204"/>
    </location>
</feature>
<dbReference type="Gene3D" id="1.10.3720.10">
    <property type="entry name" value="MetI-like"/>
    <property type="match status" value="1"/>
</dbReference>
<feature type="transmembrane region" description="Helical" evidence="7">
    <location>
        <begin position="7"/>
        <end position="28"/>
    </location>
</feature>
<dbReference type="InterPro" id="IPR000515">
    <property type="entry name" value="MetI-like"/>
</dbReference>
<name>A0ABV2K6L1_SPOPS</name>
<evidence type="ECO:0000256" key="3">
    <source>
        <dbReference type="ARBA" id="ARBA00022475"/>
    </source>
</evidence>
<proteinExistence type="inferred from homology"/>
<dbReference type="PROSITE" id="PS50928">
    <property type="entry name" value="ABC_TM1"/>
    <property type="match status" value="1"/>
</dbReference>
<evidence type="ECO:0000256" key="6">
    <source>
        <dbReference type="ARBA" id="ARBA00023136"/>
    </source>
</evidence>